<keyword evidence="4 14" id="KW-0813">Transport</keyword>
<evidence type="ECO:0000256" key="6">
    <source>
        <dbReference type="ARBA" id="ARBA00022792"/>
    </source>
</evidence>
<feature type="compositionally biased region" description="Polar residues" evidence="15">
    <location>
        <begin position="141"/>
        <end position="166"/>
    </location>
</feature>
<dbReference type="InterPro" id="IPR023214">
    <property type="entry name" value="HAD_sf"/>
</dbReference>
<evidence type="ECO:0000256" key="12">
    <source>
        <dbReference type="ARBA" id="ARBA00023136"/>
    </source>
</evidence>
<gene>
    <name evidence="17" type="ORF">BP5553_08785</name>
</gene>
<evidence type="ECO:0000313" key="18">
    <source>
        <dbReference type="Proteomes" id="UP000254866"/>
    </source>
</evidence>
<dbReference type="GO" id="GO:0005744">
    <property type="term" value="C:TIM23 mitochondrial import inner membrane translocase complex"/>
    <property type="evidence" value="ECO:0007669"/>
    <property type="project" value="UniProtKB-UniRule"/>
</dbReference>
<dbReference type="Gene3D" id="3.40.50.1000">
    <property type="entry name" value="HAD superfamily/HAD-like"/>
    <property type="match status" value="1"/>
</dbReference>
<feature type="domain" description="FCP1 homology" evidence="16">
    <location>
        <begin position="307"/>
        <end position="450"/>
    </location>
</feature>
<reference evidence="17 18" key="1">
    <citation type="journal article" date="2018" name="IMA Fungus">
        <title>IMA Genome-F 9: Draft genome sequence of Annulohypoxylon stygium, Aspergillus mulundensis, Berkeleyomyces basicola (syn. Thielaviopsis basicola), Ceratocystis smalleyi, two Cercospora beticola strains, Coleophoma cylindrospora, Fusarium fracticaudum, Phialophora cf. hyalina, and Morchella septimelata.</title>
        <authorList>
            <person name="Wingfield B.D."/>
            <person name="Bills G.F."/>
            <person name="Dong Y."/>
            <person name="Huang W."/>
            <person name="Nel W.J."/>
            <person name="Swalarsk-Parry B.S."/>
            <person name="Vaghefi N."/>
            <person name="Wilken P.M."/>
            <person name="An Z."/>
            <person name="de Beer Z.W."/>
            <person name="De Vos L."/>
            <person name="Chen L."/>
            <person name="Duong T.A."/>
            <person name="Gao Y."/>
            <person name="Hammerbacher A."/>
            <person name="Kikkert J.R."/>
            <person name="Li Y."/>
            <person name="Li H."/>
            <person name="Li K."/>
            <person name="Li Q."/>
            <person name="Liu X."/>
            <person name="Ma X."/>
            <person name="Naidoo K."/>
            <person name="Pethybridge S.J."/>
            <person name="Sun J."/>
            <person name="Steenkamp E.T."/>
            <person name="van der Nest M.A."/>
            <person name="van Wyk S."/>
            <person name="Wingfield M.J."/>
            <person name="Xiong C."/>
            <person name="Yue Q."/>
            <person name="Zhang X."/>
        </authorList>
    </citation>
    <scope>NUCLEOTIDE SEQUENCE [LARGE SCALE GENOMIC DNA]</scope>
    <source>
        <strain evidence="17 18">BP 5553</strain>
    </source>
</reference>
<dbReference type="FunFam" id="3.40.50.1000:FF:000019">
    <property type="entry name" value="Mitochondrial import inner membrane translocase subunit TIM50"/>
    <property type="match status" value="1"/>
</dbReference>
<comment type="caution">
    <text evidence="17">The sequence shown here is derived from an EMBL/GenBank/DDBJ whole genome shotgun (WGS) entry which is preliminary data.</text>
</comment>
<dbReference type="STRING" id="2656787.A0A370TF81"/>
<evidence type="ECO:0000256" key="13">
    <source>
        <dbReference type="ARBA" id="ARBA00059797"/>
    </source>
</evidence>
<dbReference type="Pfam" id="PF03031">
    <property type="entry name" value="NIF"/>
    <property type="match status" value="1"/>
</dbReference>
<dbReference type="Proteomes" id="UP000254866">
    <property type="component" value="Unassembled WGS sequence"/>
</dbReference>
<dbReference type="EMBL" id="NPIC01000009">
    <property type="protein sequence ID" value="RDL33346.1"/>
    <property type="molecule type" value="Genomic_DNA"/>
</dbReference>
<keyword evidence="18" id="KW-1185">Reference proteome</keyword>
<feature type="compositionally biased region" description="Basic and acidic residues" evidence="15">
    <location>
        <begin position="85"/>
        <end position="94"/>
    </location>
</feature>
<name>A0A370TF81_9HELO</name>
<evidence type="ECO:0000256" key="11">
    <source>
        <dbReference type="ARBA" id="ARBA00023128"/>
    </source>
</evidence>
<comment type="subcellular location">
    <subcellularLocation>
        <location evidence="1 14">Mitochondrion inner membrane</location>
        <topology evidence="1 14">Single-pass membrane protein</topology>
    </subcellularLocation>
</comment>
<keyword evidence="6" id="KW-0999">Mitochondrion inner membrane</keyword>
<accession>A0A370TF81</accession>
<dbReference type="CDD" id="cd07521">
    <property type="entry name" value="HAD_FCP1-like"/>
    <property type="match status" value="1"/>
</dbReference>
<feature type="region of interest" description="Disordered" evidence="15">
    <location>
        <begin position="1"/>
        <end position="223"/>
    </location>
</feature>
<evidence type="ECO:0000256" key="5">
    <source>
        <dbReference type="ARBA" id="ARBA00022692"/>
    </source>
</evidence>
<comment type="similarity">
    <text evidence="2 14">Belongs to the TIM50 family.</text>
</comment>
<evidence type="ECO:0000256" key="15">
    <source>
        <dbReference type="SAM" id="MobiDB-lite"/>
    </source>
</evidence>
<evidence type="ECO:0000256" key="9">
    <source>
        <dbReference type="ARBA" id="ARBA00022989"/>
    </source>
</evidence>
<keyword evidence="10 14" id="KW-0811">Translocation</keyword>
<dbReference type="SMART" id="SM00577">
    <property type="entry name" value="CPDc"/>
    <property type="match status" value="1"/>
</dbReference>
<evidence type="ECO:0000256" key="7">
    <source>
        <dbReference type="ARBA" id="ARBA00022927"/>
    </source>
</evidence>
<dbReference type="InterPro" id="IPR004274">
    <property type="entry name" value="FCP1_dom"/>
</dbReference>
<dbReference type="GO" id="GO:0015031">
    <property type="term" value="P:protein transport"/>
    <property type="evidence" value="ECO:0007669"/>
    <property type="project" value="UniProtKB-KW"/>
</dbReference>
<evidence type="ECO:0000259" key="16">
    <source>
        <dbReference type="PROSITE" id="PS50969"/>
    </source>
</evidence>
<dbReference type="AlphaFoldDB" id="A0A370TF81"/>
<dbReference type="RefSeq" id="XP_031866839.1">
    <property type="nucleotide sequence ID" value="XM_032017408.1"/>
</dbReference>
<dbReference type="PROSITE" id="PS50969">
    <property type="entry name" value="FCP1"/>
    <property type="match status" value="1"/>
</dbReference>
<keyword evidence="12" id="KW-0472">Membrane</keyword>
<evidence type="ECO:0000256" key="10">
    <source>
        <dbReference type="ARBA" id="ARBA00023010"/>
    </source>
</evidence>
<organism evidence="17 18">
    <name type="scientific">Venustampulla echinocandica</name>
    <dbReference type="NCBI Taxonomy" id="2656787"/>
    <lineage>
        <taxon>Eukaryota</taxon>
        <taxon>Fungi</taxon>
        <taxon>Dikarya</taxon>
        <taxon>Ascomycota</taxon>
        <taxon>Pezizomycotina</taxon>
        <taxon>Leotiomycetes</taxon>
        <taxon>Helotiales</taxon>
        <taxon>Pleuroascaceae</taxon>
        <taxon>Venustampulla</taxon>
    </lineage>
</organism>
<evidence type="ECO:0000256" key="8">
    <source>
        <dbReference type="ARBA" id="ARBA00022946"/>
    </source>
</evidence>
<comment type="subunit">
    <text evidence="14">Component of the TIM23 complex.</text>
</comment>
<sequence>MLSRSIARLQSPGARAGAATLRNTSLKSTSTVWGRSMASNNKNNHGGNKPLNFQSKSGAPPSSRPTGGSGGFSAPQPSQSNNQSRRPDLSKRQPEAGQSATTARNATSKPSDTSAASRNPASTEGRDPAISGKESELDTPASPSDNTAPQSSPPSATDPGATQTRNRPLPDLTQGIPSTLEYETAGSTTDGRPPPSLNLTESPEPDASGGGRGRGELPASAYISSTERKRNRVANFMYATFAGLSVGATIYLGRNWESEEEEERHKDAPSGWSLTLMWKRAKARLGDQINYYNEPAFPKLLPDPDPMFERPYTLVLSLEDMLIHSEWTREHGWRMAKRPGVDYFLRYLSQYYELVIFTSQPWAVAEPILRKLDPYHMVMWPLFREATLYENGEYVKELSYLNRDLSKVIVIDTKPSHVQKQPENAIILEPWKGQVGDTDLVALIPFLEYIHTMTYSDVRKVLESFKGTHIPTEFAKREALARKKFEQELEIERKKRPKHSGAGFLANALGIKSQSMMMTDPNEITPAEAFAQGKMIQDIARERGQRNYELLDKEIRENGEKWLKEEALNEEKAKEEGMKAMKSGFMGFFGGSGEGK</sequence>
<protein>
    <recommendedName>
        <fullName evidence="3 14">Mitochondrial import inner membrane translocase subunit TIM50</fullName>
    </recommendedName>
</protein>
<dbReference type="GeneID" id="43601634"/>
<keyword evidence="9" id="KW-1133">Transmembrane helix</keyword>
<dbReference type="InterPro" id="IPR050365">
    <property type="entry name" value="TIM50"/>
</dbReference>
<evidence type="ECO:0000256" key="2">
    <source>
        <dbReference type="ARBA" id="ARBA00006344"/>
    </source>
</evidence>
<evidence type="ECO:0000256" key="14">
    <source>
        <dbReference type="RuleBase" id="RU365079"/>
    </source>
</evidence>
<keyword evidence="8 14" id="KW-0809">Transit peptide</keyword>
<keyword evidence="7 14" id="KW-0653">Protein transport</keyword>
<feature type="compositionally biased region" description="Polar residues" evidence="15">
    <location>
        <begin position="96"/>
        <end position="122"/>
    </location>
</feature>
<comment type="function">
    <text evidence="13">Essential component of the TIM23 complex, a complex that mediates the translocation of transit peptide-containing proteins across the mitochondrial inner membrane. Required to direct preproteins in transit and direct them to the channel protein TIM23, and possibly facilitates transfer of the translocating proteins from the TOM complex to the TIM23 complex.</text>
</comment>
<dbReference type="InterPro" id="IPR036412">
    <property type="entry name" value="HAD-like_sf"/>
</dbReference>
<evidence type="ECO:0000313" key="17">
    <source>
        <dbReference type="EMBL" id="RDL33346.1"/>
    </source>
</evidence>
<feature type="compositionally biased region" description="Low complexity" evidence="15">
    <location>
        <begin position="57"/>
        <end position="84"/>
    </location>
</feature>
<evidence type="ECO:0000256" key="4">
    <source>
        <dbReference type="ARBA" id="ARBA00022448"/>
    </source>
</evidence>
<dbReference type="OrthoDB" id="287041at2759"/>
<evidence type="ECO:0000256" key="1">
    <source>
        <dbReference type="ARBA" id="ARBA00004434"/>
    </source>
</evidence>
<proteinExistence type="inferred from homology"/>
<dbReference type="PANTHER" id="PTHR12210">
    <property type="entry name" value="DULLARD PROTEIN PHOSPHATASE"/>
    <property type="match status" value="1"/>
</dbReference>
<feature type="compositionally biased region" description="Polar residues" evidence="15">
    <location>
        <begin position="21"/>
        <end position="56"/>
    </location>
</feature>
<keyword evidence="11 14" id="KW-0496">Mitochondrion</keyword>
<dbReference type="SUPFAM" id="SSF56784">
    <property type="entry name" value="HAD-like"/>
    <property type="match status" value="1"/>
</dbReference>
<keyword evidence="5" id="KW-0812">Transmembrane</keyword>
<evidence type="ECO:0000256" key="3">
    <source>
        <dbReference type="ARBA" id="ARBA00020799"/>
    </source>
</evidence>